<gene>
    <name evidence="1" type="ORF">A2719_02280</name>
</gene>
<dbReference type="Proteomes" id="UP000177480">
    <property type="component" value="Unassembled WGS sequence"/>
</dbReference>
<reference evidence="1 2" key="1">
    <citation type="journal article" date="2016" name="Nat. Commun.">
        <title>Thousands of microbial genomes shed light on interconnected biogeochemical processes in an aquifer system.</title>
        <authorList>
            <person name="Anantharaman K."/>
            <person name="Brown C.T."/>
            <person name="Hug L.A."/>
            <person name="Sharon I."/>
            <person name="Castelle C.J."/>
            <person name="Probst A.J."/>
            <person name="Thomas B.C."/>
            <person name="Singh A."/>
            <person name="Wilkins M.J."/>
            <person name="Karaoz U."/>
            <person name="Brodie E.L."/>
            <person name="Williams K.H."/>
            <person name="Hubbard S.S."/>
            <person name="Banfield J.F."/>
        </authorList>
    </citation>
    <scope>NUCLEOTIDE SEQUENCE [LARGE SCALE GENOMIC DNA]</scope>
</reference>
<comment type="caution">
    <text evidence="1">The sequence shown here is derived from an EMBL/GenBank/DDBJ whole genome shotgun (WGS) entry which is preliminary data.</text>
</comment>
<name>A0A1G2G1I8_9BACT</name>
<dbReference type="AlphaFoldDB" id="A0A1G2G1I8"/>
<sequence>MEEQMKLTLGEIAVVCDALHARLCFGEKVGAPYRFDRENYERVLQKIYDSGIVVEFEIFPKEKKGEGEK</sequence>
<dbReference type="STRING" id="1802114.A2719_02280"/>
<accession>A0A1G2G1I8</accession>
<proteinExistence type="predicted"/>
<evidence type="ECO:0000313" key="2">
    <source>
        <dbReference type="Proteomes" id="UP000177480"/>
    </source>
</evidence>
<evidence type="ECO:0000313" key="1">
    <source>
        <dbReference type="EMBL" id="OGZ44166.1"/>
    </source>
</evidence>
<protein>
    <submittedName>
        <fullName evidence="1">Uncharacterized protein</fullName>
    </submittedName>
</protein>
<dbReference type="EMBL" id="MHNK01000007">
    <property type="protein sequence ID" value="OGZ44166.1"/>
    <property type="molecule type" value="Genomic_DNA"/>
</dbReference>
<organism evidence="1 2">
    <name type="scientific">Candidatus Ryanbacteria bacterium RIFCSPHIGHO2_01_FULL_45_22</name>
    <dbReference type="NCBI Taxonomy" id="1802114"/>
    <lineage>
        <taxon>Bacteria</taxon>
        <taxon>Candidatus Ryaniibacteriota</taxon>
    </lineage>
</organism>